<organism evidence="2">
    <name type="scientific">marine sediment metagenome</name>
    <dbReference type="NCBI Taxonomy" id="412755"/>
    <lineage>
        <taxon>unclassified sequences</taxon>
        <taxon>metagenomes</taxon>
        <taxon>ecological metagenomes</taxon>
    </lineage>
</organism>
<reference evidence="2" key="1">
    <citation type="journal article" date="2015" name="Nature">
        <title>Complex archaea that bridge the gap between prokaryotes and eukaryotes.</title>
        <authorList>
            <person name="Spang A."/>
            <person name="Saw J.H."/>
            <person name="Jorgensen S.L."/>
            <person name="Zaremba-Niedzwiedzka K."/>
            <person name="Martijn J."/>
            <person name="Lind A.E."/>
            <person name="van Eijk R."/>
            <person name="Schleper C."/>
            <person name="Guy L."/>
            <person name="Ettema T.J."/>
        </authorList>
    </citation>
    <scope>NUCLEOTIDE SEQUENCE</scope>
</reference>
<dbReference type="AlphaFoldDB" id="A0A0F9N0K8"/>
<feature type="transmembrane region" description="Helical" evidence="1">
    <location>
        <begin position="31"/>
        <end position="49"/>
    </location>
</feature>
<feature type="transmembrane region" description="Helical" evidence="1">
    <location>
        <begin position="7"/>
        <end position="25"/>
    </location>
</feature>
<sequence length="134" mass="15999">MINPIDFIILLFLTSIFLFLNYKAYKILWKIIYIYSKVFVIIVIIWVLYKYAIIHIIPIINEIDITTGGYISYFIETSLLIQKFYEILYKEENNIVIQQIQKQITFTNNKTAENHIPSIFYLIESIQNFIESLS</sequence>
<dbReference type="EMBL" id="LAZR01009044">
    <property type="protein sequence ID" value="KKM75032.1"/>
    <property type="molecule type" value="Genomic_DNA"/>
</dbReference>
<accession>A0A0F9N0K8</accession>
<proteinExistence type="predicted"/>
<evidence type="ECO:0000256" key="1">
    <source>
        <dbReference type="SAM" id="Phobius"/>
    </source>
</evidence>
<evidence type="ECO:0000313" key="2">
    <source>
        <dbReference type="EMBL" id="KKM75032.1"/>
    </source>
</evidence>
<protein>
    <submittedName>
        <fullName evidence="2">Uncharacterized protein</fullName>
    </submittedName>
</protein>
<gene>
    <name evidence="2" type="ORF">LCGC14_1394340</name>
</gene>
<keyword evidence="1" id="KW-1133">Transmembrane helix</keyword>
<keyword evidence="1" id="KW-0812">Transmembrane</keyword>
<comment type="caution">
    <text evidence="2">The sequence shown here is derived from an EMBL/GenBank/DDBJ whole genome shotgun (WGS) entry which is preliminary data.</text>
</comment>
<keyword evidence="1" id="KW-0472">Membrane</keyword>
<name>A0A0F9N0K8_9ZZZZ</name>